<evidence type="ECO:0000313" key="2">
    <source>
        <dbReference type="Proteomes" id="UP000631300"/>
    </source>
</evidence>
<gene>
    <name evidence="1" type="ORF">GCM10007391_01460</name>
</gene>
<reference evidence="1" key="2">
    <citation type="submission" date="2020-09" db="EMBL/GenBank/DDBJ databases">
        <authorList>
            <person name="Sun Q."/>
            <person name="Kim S."/>
        </authorList>
    </citation>
    <scope>NUCLEOTIDE SEQUENCE</scope>
    <source>
        <strain evidence="1">KCTC 22164</strain>
    </source>
</reference>
<dbReference type="EMBL" id="BMXP01000001">
    <property type="protein sequence ID" value="GGW73500.1"/>
    <property type="molecule type" value="Genomic_DNA"/>
</dbReference>
<keyword evidence="2" id="KW-1185">Reference proteome</keyword>
<dbReference type="AlphaFoldDB" id="A0A918JBW0"/>
<sequence length="252" mass="29669">MKKTNKTVVIMQPSYIPWLGYFDLIRQSDYFVFYDDVQFVKQSWQSRNKINSPQGELYLSVPVQKKRHHYDVMIKDVLVDDKQPWRKKHFKSIEQNYRKAPYYRDYIDHLKCIYEQPFEKLADFNINLIKEIAALLEISSKFLRSSDLDLAKGPKEQGIIAICNHLRAKRYLSPVGAIDYLDNEMAKVAFSKERIKVEFQNFQPQVYQQNHKNFTSYLSVFDALLNIGPSATLKNMVESSKEAVPFPQKIPQ</sequence>
<accession>A0A918JBW0</accession>
<comment type="caution">
    <text evidence="1">The sequence shown here is derived from an EMBL/GenBank/DDBJ whole genome shotgun (WGS) entry which is preliminary data.</text>
</comment>
<dbReference type="Pfam" id="PF08889">
    <property type="entry name" value="WbqC"/>
    <property type="match status" value="1"/>
</dbReference>
<reference evidence="1" key="1">
    <citation type="journal article" date="2014" name="Int. J. Syst. Evol. Microbiol.">
        <title>Complete genome sequence of Corynebacterium casei LMG S-19264T (=DSM 44701T), isolated from a smear-ripened cheese.</title>
        <authorList>
            <consortium name="US DOE Joint Genome Institute (JGI-PGF)"/>
            <person name="Walter F."/>
            <person name="Albersmeier A."/>
            <person name="Kalinowski J."/>
            <person name="Ruckert C."/>
        </authorList>
    </citation>
    <scope>NUCLEOTIDE SEQUENCE</scope>
    <source>
        <strain evidence="1">KCTC 22164</strain>
    </source>
</reference>
<dbReference type="RefSeq" id="WP_189403175.1">
    <property type="nucleotide sequence ID" value="NZ_BMXP01000001.1"/>
</dbReference>
<evidence type="ECO:0008006" key="3">
    <source>
        <dbReference type="Google" id="ProtNLM"/>
    </source>
</evidence>
<dbReference type="Proteomes" id="UP000631300">
    <property type="component" value="Unassembled WGS sequence"/>
</dbReference>
<proteinExistence type="predicted"/>
<organism evidence="1 2">
    <name type="scientific">Alteromonas halophila</name>
    <dbReference type="NCBI Taxonomy" id="516698"/>
    <lineage>
        <taxon>Bacteria</taxon>
        <taxon>Pseudomonadati</taxon>
        <taxon>Pseudomonadota</taxon>
        <taxon>Gammaproteobacteria</taxon>
        <taxon>Alteromonadales</taxon>
        <taxon>Alteromonadaceae</taxon>
        <taxon>Alteromonas/Salinimonas group</taxon>
        <taxon>Alteromonas</taxon>
    </lineage>
</organism>
<protein>
    <recommendedName>
        <fullName evidence="3">WbqC family protein</fullName>
    </recommendedName>
</protein>
<name>A0A918JBW0_9ALTE</name>
<evidence type="ECO:0000313" key="1">
    <source>
        <dbReference type="EMBL" id="GGW73500.1"/>
    </source>
</evidence>
<dbReference type="InterPro" id="IPR014985">
    <property type="entry name" value="WbqC"/>
</dbReference>